<feature type="domain" description="Bacteriophage Mu GpT" evidence="1">
    <location>
        <begin position="8"/>
        <end position="296"/>
    </location>
</feature>
<dbReference type="EMBL" id="JAAEDL010000015">
    <property type="protein sequence ID" value="MBR0681917.1"/>
    <property type="molecule type" value="Genomic_DNA"/>
</dbReference>
<dbReference type="Proteomes" id="UP001138709">
    <property type="component" value="Unassembled WGS sequence"/>
</dbReference>
<organism evidence="2 3">
    <name type="scientific">Neoroseomonas eburnea</name>
    <dbReference type="NCBI Taxonomy" id="1346889"/>
    <lineage>
        <taxon>Bacteria</taxon>
        <taxon>Pseudomonadati</taxon>
        <taxon>Pseudomonadota</taxon>
        <taxon>Alphaproteobacteria</taxon>
        <taxon>Acetobacterales</taxon>
        <taxon>Acetobacteraceae</taxon>
        <taxon>Neoroseomonas</taxon>
    </lineage>
</organism>
<dbReference type="AlphaFoldDB" id="A0A9X9XDY1"/>
<proteinExistence type="predicted"/>
<sequence length="297" mass="32713">MILNSANLRTLYTGFSAAYQGGFAGAPRQFERVATTVPSSTSQNEYGWLGKFPRIREWIGDRVVHGLAAHAYAIKNKRWEMTVGVDRDDLDDDNLGIYTPLFTDMGRETATFPDELIWPLLKSGFSQLCYDGQNFFDTDHPVLDAGGVPQSVSNSGGGAGTPWFLLDVSRALKPLIFQNRRSFEFRRMDAATDEVVFDRNEYRYGVDGRCNVGYGFWQMAYGSKQTLDAAAYGAARAAMQGMKGDYGKPLGLTPRLLVVPPSLEAAGLEILNAERDAAGATNVWRGTAELLVVPWLA</sequence>
<reference evidence="2" key="2">
    <citation type="journal article" date="2021" name="Syst. Appl. Microbiol.">
        <title>Roseomonas hellenica sp. nov., isolated from roots of wild-growing Alkanna tinctoria.</title>
        <authorList>
            <person name="Rat A."/>
            <person name="Naranjo H.D."/>
            <person name="Lebbe L."/>
            <person name="Cnockaert M."/>
            <person name="Krigas N."/>
            <person name="Grigoriadou K."/>
            <person name="Maloupa E."/>
            <person name="Willems A."/>
        </authorList>
    </citation>
    <scope>NUCLEOTIDE SEQUENCE</scope>
    <source>
        <strain evidence="2">LMG 31228</strain>
    </source>
</reference>
<evidence type="ECO:0000313" key="3">
    <source>
        <dbReference type="Proteomes" id="UP001138709"/>
    </source>
</evidence>
<evidence type="ECO:0000259" key="1">
    <source>
        <dbReference type="Pfam" id="PF10124"/>
    </source>
</evidence>
<dbReference type="Pfam" id="PF10124">
    <property type="entry name" value="Mu-like_gpT"/>
    <property type="match status" value="1"/>
</dbReference>
<evidence type="ECO:0000313" key="2">
    <source>
        <dbReference type="EMBL" id="MBR0681917.1"/>
    </source>
</evidence>
<dbReference type="RefSeq" id="WP_211847452.1">
    <property type="nucleotide sequence ID" value="NZ_JAAEDL010000015.1"/>
</dbReference>
<accession>A0A9X9XDY1</accession>
<keyword evidence="3" id="KW-1185">Reference proteome</keyword>
<reference evidence="2" key="1">
    <citation type="submission" date="2020-01" db="EMBL/GenBank/DDBJ databases">
        <authorList>
            <person name="Rat A."/>
        </authorList>
    </citation>
    <scope>NUCLEOTIDE SEQUENCE</scope>
    <source>
        <strain evidence="2">LMG 31228</strain>
    </source>
</reference>
<dbReference type="InterPro" id="IPR018774">
    <property type="entry name" value="Phage_Mu_GpT"/>
</dbReference>
<comment type="caution">
    <text evidence="2">The sequence shown here is derived from an EMBL/GenBank/DDBJ whole genome shotgun (WGS) entry which is preliminary data.</text>
</comment>
<gene>
    <name evidence="2" type="ORF">GXW74_15590</name>
</gene>
<name>A0A9X9XDY1_9PROT</name>
<protein>
    <recommendedName>
        <fullName evidence="1">Bacteriophage Mu GpT domain-containing protein</fullName>
    </recommendedName>
</protein>